<dbReference type="GO" id="GO:0005829">
    <property type="term" value="C:cytosol"/>
    <property type="evidence" value="ECO:0007669"/>
    <property type="project" value="TreeGrafter"/>
</dbReference>
<name>W9H6J0_9PROT</name>
<evidence type="ECO:0000313" key="3">
    <source>
        <dbReference type="Proteomes" id="UP000019486"/>
    </source>
</evidence>
<keyword evidence="3" id="KW-1185">Reference proteome</keyword>
<evidence type="ECO:0000313" key="2">
    <source>
        <dbReference type="EMBL" id="EWY41629.1"/>
    </source>
</evidence>
<dbReference type="Gene3D" id="2.40.50.180">
    <property type="entry name" value="CheA-289, Domain 4"/>
    <property type="match status" value="1"/>
</dbReference>
<dbReference type="Proteomes" id="UP000019486">
    <property type="component" value="Unassembled WGS sequence"/>
</dbReference>
<organism evidence="2 3">
    <name type="scientific">Skermanella stibiiresistens SB22</name>
    <dbReference type="NCBI Taxonomy" id="1385369"/>
    <lineage>
        <taxon>Bacteria</taxon>
        <taxon>Pseudomonadati</taxon>
        <taxon>Pseudomonadota</taxon>
        <taxon>Alphaproteobacteria</taxon>
        <taxon>Rhodospirillales</taxon>
        <taxon>Azospirillaceae</taxon>
        <taxon>Skermanella</taxon>
    </lineage>
</organism>
<dbReference type="SMART" id="SM00260">
    <property type="entry name" value="CheW"/>
    <property type="match status" value="1"/>
</dbReference>
<dbReference type="PROSITE" id="PS50851">
    <property type="entry name" value="CHEW"/>
    <property type="match status" value="1"/>
</dbReference>
<protein>
    <submittedName>
        <fullName evidence="2">Chemotaxis protein CheW</fullName>
    </submittedName>
</protein>
<dbReference type="Pfam" id="PF01584">
    <property type="entry name" value="CheW"/>
    <property type="match status" value="1"/>
</dbReference>
<dbReference type="InterPro" id="IPR036061">
    <property type="entry name" value="CheW-like_dom_sf"/>
</dbReference>
<comment type="caution">
    <text evidence="2">The sequence shown here is derived from an EMBL/GenBank/DDBJ whole genome shotgun (WGS) entry which is preliminary data.</text>
</comment>
<dbReference type="GO" id="GO:0007165">
    <property type="term" value="P:signal transduction"/>
    <property type="evidence" value="ECO:0007669"/>
    <property type="project" value="InterPro"/>
</dbReference>
<reference evidence="2 3" key="1">
    <citation type="submission" date="2013-08" db="EMBL/GenBank/DDBJ databases">
        <title>The genome sequence of Skermanella stibiiresistens.</title>
        <authorList>
            <person name="Zhu W."/>
            <person name="Wang G."/>
        </authorList>
    </citation>
    <scope>NUCLEOTIDE SEQUENCE [LARGE SCALE GENOMIC DNA]</scope>
    <source>
        <strain evidence="2 3">SB22</strain>
    </source>
</reference>
<feature type="domain" description="CheW-like" evidence="1">
    <location>
        <begin position="4"/>
        <end position="148"/>
    </location>
</feature>
<proteinExistence type="predicted"/>
<accession>W9H6J0</accession>
<gene>
    <name evidence="2" type="ORF">N825_24080</name>
</gene>
<dbReference type="STRING" id="1385369.N825_24080"/>
<dbReference type="CDD" id="cd00732">
    <property type="entry name" value="CheW"/>
    <property type="match status" value="1"/>
</dbReference>
<dbReference type="Gene3D" id="2.30.30.40">
    <property type="entry name" value="SH3 Domains"/>
    <property type="match status" value="1"/>
</dbReference>
<dbReference type="OrthoDB" id="3291462at2"/>
<dbReference type="InterPro" id="IPR002545">
    <property type="entry name" value="CheW-lke_dom"/>
</dbReference>
<dbReference type="PANTHER" id="PTHR22617:SF23">
    <property type="entry name" value="CHEMOTAXIS PROTEIN CHEW"/>
    <property type="match status" value="1"/>
</dbReference>
<dbReference type="InterPro" id="IPR039315">
    <property type="entry name" value="CheW"/>
</dbReference>
<dbReference type="EMBL" id="AVFL01000003">
    <property type="protein sequence ID" value="EWY41629.1"/>
    <property type="molecule type" value="Genomic_DNA"/>
</dbReference>
<dbReference type="GO" id="GO:0006935">
    <property type="term" value="P:chemotaxis"/>
    <property type="evidence" value="ECO:0007669"/>
    <property type="project" value="InterPro"/>
</dbReference>
<dbReference type="AlphaFoldDB" id="W9H6J0"/>
<dbReference type="PANTHER" id="PTHR22617">
    <property type="entry name" value="CHEMOTAXIS SENSOR HISTIDINE KINASE-RELATED"/>
    <property type="match status" value="1"/>
</dbReference>
<dbReference type="SUPFAM" id="SSF50341">
    <property type="entry name" value="CheW-like"/>
    <property type="match status" value="1"/>
</dbReference>
<sequence>MADRDQYVTLGLDREVFAVPVGKVREILDVRAISSLPHAPAYLLGIIDVRGRSIPVIDLRVKLGMPAVPATPDSRIIVTELAAAGRVLVLGLLADRVFEVTAMDGDRMDPPPDIGARWEARCVVGVGRRGDGFVIVFDLEKLFADEDPLASGVAA</sequence>
<evidence type="ECO:0000259" key="1">
    <source>
        <dbReference type="PROSITE" id="PS50851"/>
    </source>
</evidence>